<proteinExistence type="inferred from homology"/>
<sequence length="281" mass="30930">MTQKSILITGASSGIGYDSVLRMRALGWRVFAAVRQESDRSRLAAEGLETVLMDLDDENSVSAAFAAVLAQTGGTLDGVFCNAGYGQMGAVEDVSRAALRAQFETNVFGTWQCVAEAMKIFRKQGHGRLLVNSSILGFAAMPMRGAYNSSKFALEGMCDTLRHEVHGTEIYVSLVEPGPVTSRFSEHALNKFKQNIDIENSVHRVVYQNHLARLAGQTKPTPFTVSAAACAEICARAFTDAVPKPRYRVTVPTQVFWWLRKFLPTSVLDMLKRRAFAAEKR</sequence>
<accession>A0A3P2A146</accession>
<dbReference type="AlphaFoldDB" id="A0A3P2A146"/>
<dbReference type="PRINTS" id="PR00081">
    <property type="entry name" value="GDHRDH"/>
</dbReference>
<dbReference type="EMBL" id="RQYC01000022">
    <property type="protein sequence ID" value="RRD89144.1"/>
    <property type="molecule type" value="Genomic_DNA"/>
</dbReference>
<protein>
    <submittedName>
        <fullName evidence="3">SDR family NAD(P)-dependent oxidoreductase</fullName>
    </submittedName>
</protein>
<dbReference type="PANTHER" id="PTHR43976:SF16">
    <property type="entry name" value="SHORT-CHAIN DEHYDROGENASE_REDUCTASE FAMILY PROTEIN"/>
    <property type="match status" value="1"/>
</dbReference>
<evidence type="ECO:0000313" key="3">
    <source>
        <dbReference type="EMBL" id="RRD89144.1"/>
    </source>
</evidence>
<dbReference type="InterPro" id="IPR002347">
    <property type="entry name" value="SDR_fam"/>
</dbReference>
<evidence type="ECO:0000256" key="1">
    <source>
        <dbReference type="ARBA" id="ARBA00006484"/>
    </source>
</evidence>
<dbReference type="PROSITE" id="PS00061">
    <property type="entry name" value="ADH_SHORT"/>
    <property type="match status" value="1"/>
</dbReference>
<reference evidence="3 4" key="1">
    <citation type="submission" date="2018-11" db="EMBL/GenBank/DDBJ databases">
        <title>Genomes From Bacteria Associated with the Canine Oral Cavity: a Test Case for Automated Genome-Based Taxonomic Assignment.</title>
        <authorList>
            <person name="Coil D.A."/>
            <person name="Jospin G."/>
            <person name="Darling A.E."/>
            <person name="Wallis C."/>
            <person name="Davis I.J."/>
            <person name="Harris S."/>
            <person name="Eisen J.A."/>
            <person name="Holcombe L.J."/>
            <person name="O'Flynn C."/>
        </authorList>
    </citation>
    <scope>NUCLEOTIDE SEQUENCE [LARGE SCALE GENOMIC DNA]</scope>
    <source>
        <strain evidence="3 4">COT-280</strain>
    </source>
</reference>
<dbReference type="STRING" id="1121352.GCA_000620925_01913"/>
<dbReference type="InterPro" id="IPR036291">
    <property type="entry name" value="NAD(P)-bd_dom_sf"/>
</dbReference>
<dbReference type="GO" id="GO:0016491">
    <property type="term" value="F:oxidoreductase activity"/>
    <property type="evidence" value="ECO:0007669"/>
    <property type="project" value="UniProtKB-KW"/>
</dbReference>
<evidence type="ECO:0000256" key="2">
    <source>
        <dbReference type="ARBA" id="ARBA00023002"/>
    </source>
</evidence>
<keyword evidence="4" id="KW-1185">Reference proteome</keyword>
<dbReference type="Proteomes" id="UP000269923">
    <property type="component" value="Unassembled WGS sequence"/>
</dbReference>
<organism evidence="3 4">
    <name type="scientific">Conchiformibius steedae</name>
    <dbReference type="NCBI Taxonomy" id="153493"/>
    <lineage>
        <taxon>Bacteria</taxon>
        <taxon>Pseudomonadati</taxon>
        <taxon>Pseudomonadota</taxon>
        <taxon>Betaproteobacteria</taxon>
        <taxon>Neisseriales</taxon>
        <taxon>Neisseriaceae</taxon>
        <taxon>Conchiformibius</taxon>
    </lineage>
</organism>
<dbReference type="InterPro" id="IPR051911">
    <property type="entry name" value="SDR_oxidoreductase"/>
</dbReference>
<dbReference type="Gene3D" id="3.40.50.720">
    <property type="entry name" value="NAD(P)-binding Rossmann-like Domain"/>
    <property type="match status" value="1"/>
</dbReference>
<dbReference type="Pfam" id="PF00106">
    <property type="entry name" value="adh_short"/>
    <property type="match status" value="1"/>
</dbReference>
<comment type="similarity">
    <text evidence="1">Belongs to the short-chain dehydrogenases/reductases (SDR) family.</text>
</comment>
<evidence type="ECO:0000313" key="4">
    <source>
        <dbReference type="Proteomes" id="UP000269923"/>
    </source>
</evidence>
<dbReference type="OrthoDB" id="9789083at2"/>
<keyword evidence="2" id="KW-0560">Oxidoreductase</keyword>
<gene>
    <name evidence="3" type="ORF">EII21_09845</name>
</gene>
<name>A0A3P2A146_9NEIS</name>
<dbReference type="RefSeq" id="WP_124796050.1">
    <property type="nucleotide sequence ID" value="NZ_RQYC01000022.1"/>
</dbReference>
<dbReference type="InterPro" id="IPR020904">
    <property type="entry name" value="Sc_DH/Rdtase_CS"/>
</dbReference>
<comment type="caution">
    <text evidence="3">The sequence shown here is derived from an EMBL/GenBank/DDBJ whole genome shotgun (WGS) entry which is preliminary data.</text>
</comment>
<dbReference type="SUPFAM" id="SSF51735">
    <property type="entry name" value="NAD(P)-binding Rossmann-fold domains"/>
    <property type="match status" value="1"/>
</dbReference>
<dbReference type="PANTHER" id="PTHR43976">
    <property type="entry name" value="SHORT CHAIN DEHYDROGENASE"/>
    <property type="match status" value="1"/>
</dbReference>